<keyword evidence="8" id="KW-1185">Reference proteome</keyword>
<organism evidence="7 8">
    <name type="scientific">Allacma fusca</name>
    <dbReference type="NCBI Taxonomy" id="39272"/>
    <lineage>
        <taxon>Eukaryota</taxon>
        <taxon>Metazoa</taxon>
        <taxon>Ecdysozoa</taxon>
        <taxon>Arthropoda</taxon>
        <taxon>Hexapoda</taxon>
        <taxon>Collembola</taxon>
        <taxon>Symphypleona</taxon>
        <taxon>Sminthuridae</taxon>
        <taxon>Allacma</taxon>
    </lineage>
</organism>
<dbReference type="AlphaFoldDB" id="A0A8J2NQ04"/>
<evidence type="ECO:0000313" key="7">
    <source>
        <dbReference type="EMBL" id="CAG7717603.1"/>
    </source>
</evidence>
<dbReference type="Pfam" id="PF00010">
    <property type="entry name" value="HLH"/>
    <property type="match status" value="1"/>
</dbReference>
<dbReference type="GO" id="GO:0007399">
    <property type="term" value="P:nervous system development"/>
    <property type="evidence" value="ECO:0007669"/>
    <property type="project" value="UniProtKB-KW"/>
</dbReference>
<proteinExistence type="predicted"/>
<keyword evidence="3" id="KW-0238">DNA-binding</keyword>
<dbReference type="GO" id="GO:0005634">
    <property type="term" value="C:nucleus"/>
    <property type="evidence" value="ECO:0007669"/>
    <property type="project" value="UniProtKB-SubCell"/>
</dbReference>
<evidence type="ECO:0000256" key="5">
    <source>
        <dbReference type="SAM" id="MobiDB-lite"/>
    </source>
</evidence>
<comment type="caution">
    <text evidence="7">The sequence shown here is derived from an EMBL/GenBank/DDBJ whole genome shotgun (WGS) entry which is preliminary data.</text>
</comment>
<sequence length="215" mass="23586">MASFGNPSITMSPSSSTKSQPNSPMSPVTPSKNGEITQSSQTDLFGSRCKRKINFTQLGIPGHGKTHQPATVARRNARERNRVKQVNNGFAALKQHIPLGHRSKKMSKVETLKCAVEYIKNLQGLLDTDGSTSRSNHESAFQQLLPQKFELNSSGSHTSYNQLSPTSSDDPSSPSYASEGSYVTSTAISYDCENYEPVSPEDEELLDAISWWQQS</sequence>
<comment type="subcellular location">
    <subcellularLocation>
        <location evidence="1">Nucleus</location>
    </subcellularLocation>
</comment>
<feature type="region of interest" description="Disordered" evidence="5">
    <location>
        <begin position="56"/>
        <end position="78"/>
    </location>
</feature>
<protein>
    <recommendedName>
        <fullName evidence="6">BHLH domain-containing protein</fullName>
    </recommendedName>
</protein>
<feature type="compositionally biased region" description="Low complexity" evidence="5">
    <location>
        <begin position="1"/>
        <end position="26"/>
    </location>
</feature>
<dbReference type="PANTHER" id="PTHR23349">
    <property type="entry name" value="BASIC HELIX-LOOP-HELIX TRANSCRIPTION FACTOR, TWIST"/>
    <property type="match status" value="1"/>
</dbReference>
<dbReference type="InterPro" id="IPR050283">
    <property type="entry name" value="E-box_TF_Regulators"/>
</dbReference>
<feature type="region of interest" description="Disordered" evidence="5">
    <location>
        <begin position="1"/>
        <end position="42"/>
    </location>
</feature>
<feature type="compositionally biased region" description="Polar residues" evidence="5">
    <location>
        <begin position="152"/>
        <end position="163"/>
    </location>
</feature>
<accession>A0A8J2NQ04</accession>
<dbReference type="InterPro" id="IPR011598">
    <property type="entry name" value="bHLH_dom"/>
</dbReference>
<feature type="domain" description="BHLH" evidence="6">
    <location>
        <begin position="70"/>
        <end position="122"/>
    </location>
</feature>
<dbReference type="FunFam" id="4.10.280.10:FF:000029">
    <property type="entry name" value="Achaete-scute family bHLH transcription factor 1"/>
    <property type="match status" value="1"/>
</dbReference>
<dbReference type="SMART" id="SM00353">
    <property type="entry name" value="HLH"/>
    <property type="match status" value="1"/>
</dbReference>
<dbReference type="PROSITE" id="PS50888">
    <property type="entry name" value="BHLH"/>
    <property type="match status" value="1"/>
</dbReference>
<keyword evidence="4" id="KW-0539">Nucleus</keyword>
<evidence type="ECO:0000313" key="8">
    <source>
        <dbReference type="Proteomes" id="UP000708208"/>
    </source>
</evidence>
<feature type="region of interest" description="Disordered" evidence="5">
    <location>
        <begin position="152"/>
        <end position="180"/>
    </location>
</feature>
<evidence type="ECO:0000256" key="2">
    <source>
        <dbReference type="ARBA" id="ARBA00022902"/>
    </source>
</evidence>
<dbReference type="Proteomes" id="UP000708208">
    <property type="component" value="Unassembled WGS sequence"/>
</dbReference>
<dbReference type="GO" id="GO:0000981">
    <property type="term" value="F:DNA-binding transcription factor activity, RNA polymerase II-specific"/>
    <property type="evidence" value="ECO:0007669"/>
    <property type="project" value="TreeGrafter"/>
</dbReference>
<dbReference type="OrthoDB" id="5976910at2759"/>
<reference evidence="7" key="1">
    <citation type="submission" date="2021-06" db="EMBL/GenBank/DDBJ databases">
        <authorList>
            <person name="Hodson N. C."/>
            <person name="Mongue J. A."/>
            <person name="Jaron S. K."/>
        </authorList>
    </citation>
    <scope>NUCLEOTIDE SEQUENCE</scope>
</reference>
<evidence type="ECO:0000256" key="4">
    <source>
        <dbReference type="ARBA" id="ARBA00023242"/>
    </source>
</evidence>
<evidence type="ECO:0000256" key="3">
    <source>
        <dbReference type="ARBA" id="ARBA00023125"/>
    </source>
</evidence>
<feature type="compositionally biased region" description="Low complexity" evidence="5">
    <location>
        <begin position="164"/>
        <end position="175"/>
    </location>
</feature>
<evidence type="ECO:0000256" key="1">
    <source>
        <dbReference type="ARBA" id="ARBA00004123"/>
    </source>
</evidence>
<feature type="compositionally biased region" description="Polar residues" evidence="5">
    <location>
        <begin position="28"/>
        <end position="42"/>
    </location>
</feature>
<name>A0A8J2NQ04_9HEXA</name>
<gene>
    <name evidence="7" type="ORF">AFUS01_LOCUS7055</name>
</gene>
<dbReference type="GO" id="GO:0000977">
    <property type="term" value="F:RNA polymerase II transcription regulatory region sequence-specific DNA binding"/>
    <property type="evidence" value="ECO:0007669"/>
    <property type="project" value="TreeGrafter"/>
</dbReference>
<dbReference type="EMBL" id="CAJVCH010047212">
    <property type="protein sequence ID" value="CAG7717603.1"/>
    <property type="molecule type" value="Genomic_DNA"/>
</dbReference>
<dbReference type="GO" id="GO:0046983">
    <property type="term" value="F:protein dimerization activity"/>
    <property type="evidence" value="ECO:0007669"/>
    <property type="project" value="InterPro"/>
</dbReference>
<keyword evidence="2" id="KW-0524">Neurogenesis</keyword>
<dbReference type="PANTHER" id="PTHR23349:SF108">
    <property type="entry name" value="BHLH DOMAIN-CONTAINING PROTEIN"/>
    <property type="match status" value="1"/>
</dbReference>
<evidence type="ECO:0000259" key="6">
    <source>
        <dbReference type="PROSITE" id="PS50888"/>
    </source>
</evidence>